<dbReference type="HOGENOM" id="CLU_009583_8_1_5"/>
<dbReference type="KEGG" id="mlo:mlr6753"/>
<evidence type="ECO:0000313" key="2">
    <source>
        <dbReference type="EMBL" id="BAB52986.1"/>
    </source>
</evidence>
<dbReference type="eggNOG" id="COG0438">
    <property type="taxonomic scope" value="Bacteria"/>
</dbReference>
<proteinExistence type="predicted"/>
<dbReference type="Proteomes" id="UP000000552">
    <property type="component" value="Chromosome"/>
</dbReference>
<organism evidence="2 3">
    <name type="scientific">Mesorhizobium japonicum (strain LMG 29417 / CECT 9101 / MAFF 303099)</name>
    <name type="common">Mesorhizobium loti (strain MAFF 303099)</name>
    <dbReference type="NCBI Taxonomy" id="266835"/>
    <lineage>
        <taxon>Bacteria</taxon>
        <taxon>Pseudomonadati</taxon>
        <taxon>Pseudomonadota</taxon>
        <taxon>Alphaproteobacteria</taxon>
        <taxon>Hyphomicrobiales</taxon>
        <taxon>Phyllobacteriaceae</taxon>
        <taxon>Mesorhizobium</taxon>
    </lineage>
</organism>
<dbReference type="Pfam" id="PF13439">
    <property type="entry name" value="Glyco_transf_4"/>
    <property type="match status" value="1"/>
</dbReference>
<dbReference type="Gene3D" id="3.40.50.2000">
    <property type="entry name" value="Glycogen Phosphorylase B"/>
    <property type="match status" value="2"/>
</dbReference>
<dbReference type="PANTHER" id="PTHR12526">
    <property type="entry name" value="GLYCOSYLTRANSFERASE"/>
    <property type="match status" value="1"/>
</dbReference>
<dbReference type="CDD" id="cd03808">
    <property type="entry name" value="GT4_CapM-like"/>
    <property type="match status" value="1"/>
</dbReference>
<dbReference type="GO" id="GO:0016757">
    <property type="term" value="F:glycosyltransferase activity"/>
    <property type="evidence" value="ECO:0007669"/>
    <property type="project" value="UniProtKB-ARBA"/>
</dbReference>
<dbReference type="EMBL" id="BA000012">
    <property type="protein sequence ID" value="BAB52986.1"/>
    <property type="molecule type" value="Genomic_DNA"/>
</dbReference>
<sequence length="429" mass="47121">MNRSQGQRLCAVGILPASRRDRMSPHLVCIGGEDHRLRIPFLLALRERGFRVTAVSSDAGDAFSPHGIPHRRFGFDRFASGGGEWGAVSAIRKLMSELRPDIVQSFDTKPNLLTPLAVRGQVPVIRTINGLGWTFSSREPRALALRPVFCGLQGLASLWTAMTVFQNRDDQAFFDRYRLVERGKGRLIRSSGIDPNAFSTARYRGPSAAAMREELGLQSAEVVIFVGRLTRQKGIPTLIKAVPRVLSERPNARFVLVGPQDSEGPFAVSKSDIEQYAPYVVALGPRRDVPALLGMADLFAFPTQYREGIPRVLLEAGLSGLPIVASRMPGCNDVVEDGWNGYLVAPRDADGLASRIIDLLSDRARGKVMGSRSVGLVRERFSLSWVVDQYCDLYKTVLGGKYRGSLARPAPVISREEGARAPRLGEARQ</sequence>
<keyword evidence="2" id="KW-0808">Transferase</keyword>
<dbReference type="CAZy" id="GT4">
    <property type="family name" value="Glycosyltransferase Family 4"/>
</dbReference>
<accession>Q988G4</accession>
<gene>
    <name evidence="2" type="ordered locus">mlr6753</name>
</gene>
<feature type="domain" description="Glycosyltransferase subfamily 4-like N-terminal" evidence="1">
    <location>
        <begin position="44"/>
        <end position="133"/>
    </location>
</feature>
<dbReference type="InterPro" id="IPR028098">
    <property type="entry name" value="Glyco_trans_4-like_N"/>
</dbReference>
<evidence type="ECO:0000259" key="1">
    <source>
        <dbReference type="Pfam" id="PF13439"/>
    </source>
</evidence>
<evidence type="ECO:0000313" key="3">
    <source>
        <dbReference type="Proteomes" id="UP000000552"/>
    </source>
</evidence>
<name>Q988G4_RHILO</name>
<dbReference type="Pfam" id="PF13692">
    <property type="entry name" value="Glyco_trans_1_4"/>
    <property type="match status" value="1"/>
</dbReference>
<protein>
    <submittedName>
        <fullName evidence="2">Probable sugar transferase</fullName>
    </submittedName>
</protein>
<reference evidence="2 3" key="1">
    <citation type="journal article" date="2000" name="DNA Res.">
        <title>Complete genome structure of the nitrogen-fixing symbiotic bacterium Mesorhizobium loti.</title>
        <authorList>
            <person name="Kaneko T."/>
            <person name="Nakamura Y."/>
            <person name="Sato S."/>
            <person name="Asamizu E."/>
            <person name="Kato T."/>
            <person name="Sasamoto S."/>
            <person name="Watanabe A."/>
            <person name="Idesawa K."/>
            <person name="Ishikawa A."/>
            <person name="Kawashima K."/>
            <person name="Kimura T."/>
            <person name="Kishida Y."/>
            <person name="Kiyokawa C."/>
            <person name="Kohara M."/>
            <person name="Matsumoto M."/>
            <person name="Matsuno A."/>
            <person name="Mochizuki Y."/>
            <person name="Nakayama S."/>
            <person name="Nakazaki N."/>
            <person name="Shimpo S."/>
            <person name="Sugimoto M."/>
            <person name="Takeuchi C."/>
            <person name="Yamada M."/>
            <person name="Tabata S."/>
        </authorList>
    </citation>
    <scope>NUCLEOTIDE SEQUENCE [LARGE SCALE GENOMIC DNA]</scope>
    <source>
        <strain evidence="3">LMG 29417 / CECT 9101 / MAFF 303099</strain>
    </source>
</reference>
<dbReference type="SUPFAM" id="SSF53756">
    <property type="entry name" value="UDP-Glycosyltransferase/glycogen phosphorylase"/>
    <property type="match status" value="1"/>
</dbReference>
<dbReference type="AlphaFoldDB" id="Q988G4"/>